<reference evidence="13 14" key="1">
    <citation type="submission" date="2019-03" db="EMBL/GenBank/DDBJ databases">
        <title>Metabolic potential of uncultured bacteria and archaea associated with petroleum seepage in deep-sea sediments.</title>
        <authorList>
            <person name="Dong X."/>
            <person name="Hubert C."/>
        </authorList>
    </citation>
    <scope>NUCLEOTIDE SEQUENCE [LARGE SCALE GENOMIC DNA]</scope>
    <source>
        <strain evidence="13">E44_bin18</strain>
    </source>
</reference>
<dbReference type="SMART" id="SM00986">
    <property type="entry name" value="UDG"/>
    <property type="match status" value="1"/>
</dbReference>
<keyword evidence="8" id="KW-0378">Hydrolase</keyword>
<dbReference type="GO" id="GO:0051539">
    <property type="term" value="F:4 iron, 4 sulfur cluster binding"/>
    <property type="evidence" value="ECO:0007669"/>
    <property type="project" value="UniProtKB-KW"/>
</dbReference>
<comment type="similarity">
    <text evidence="2">Belongs to the uracil-DNA glycosylase (UDG) superfamily. Type 4 (UDGa) family.</text>
</comment>
<evidence type="ECO:0000256" key="7">
    <source>
        <dbReference type="ARBA" id="ARBA00022763"/>
    </source>
</evidence>
<evidence type="ECO:0000313" key="14">
    <source>
        <dbReference type="Proteomes" id="UP000315525"/>
    </source>
</evidence>
<dbReference type="PANTHER" id="PTHR33693:SF1">
    <property type="entry name" value="TYPE-4 URACIL-DNA GLYCOSYLASE"/>
    <property type="match status" value="1"/>
</dbReference>
<dbReference type="GO" id="GO:0046872">
    <property type="term" value="F:metal ion binding"/>
    <property type="evidence" value="ECO:0007669"/>
    <property type="project" value="UniProtKB-KW"/>
</dbReference>
<dbReference type="GO" id="GO:0006281">
    <property type="term" value="P:DNA repair"/>
    <property type="evidence" value="ECO:0007669"/>
    <property type="project" value="UniProtKB-KW"/>
</dbReference>
<evidence type="ECO:0000256" key="8">
    <source>
        <dbReference type="ARBA" id="ARBA00022801"/>
    </source>
</evidence>
<dbReference type="AlphaFoldDB" id="A0A523URL9"/>
<dbReference type="InterPro" id="IPR051536">
    <property type="entry name" value="UDG_Type-4/5"/>
</dbReference>
<organism evidence="13 14">
    <name type="scientific">candidate division TA06 bacterium</name>
    <dbReference type="NCBI Taxonomy" id="2250710"/>
    <lineage>
        <taxon>Bacteria</taxon>
        <taxon>Bacteria division TA06</taxon>
    </lineage>
</organism>
<dbReference type="Proteomes" id="UP000315525">
    <property type="component" value="Unassembled WGS sequence"/>
</dbReference>
<keyword evidence="5" id="KW-0004">4Fe-4S</keyword>
<dbReference type="SUPFAM" id="SSF52141">
    <property type="entry name" value="Uracil-DNA glycosylase-like"/>
    <property type="match status" value="1"/>
</dbReference>
<keyword evidence="11" id="KW-0234">DNA repair</keyword>
<evidence type="ECO:0000256" key="9">
    <source>
        <dbReference type="ARBA" id="ARBA00023004"/>
    </source>
</evidence>
<sequence>MTKRYLSQMMEMGERFIFLEKSPGPKDAMQDLMNKVESCKKCPLFKSRKNCVFGEGNPRAEIMFVGEAPGREEDAKGRPFVGAAGQLLTRMIEAIGLSRSDVYIANVLKCRPPGNRDPLPEEVDACKEFLFKQIELIKPKVICGLGSHATRTLLETSESISKMRGKVHTCRSRMFVPTYHPAALLRNAGWKRAAWEDLKLVRRLSKDLSDAR</sequence>
<feature type="domain" description="Uracil-DNA glycosylase-like" evidence="12">
    <location>
        <begin position="53"/>
        <end position="199"/>
    </location>
</feature>
<dbReference type="SMART" id="SM00987">
    <property type="entry name" value="UreE_C"/>
    <property type="match status" value="1"/>
</dbReference>
<evidence type="ECO:0000256" key="6">
    <source>
        <dbReference type="ARBA" id="ARBA00022723"/>
    </source>
</evidence>
<dbReference type="NCBIfam" id="TIGR00758">
    <property type="entry name" value="UDG_fam4"/>
    <property type="match status" value="1"/>
</dbReference>
<dbReference type="GO" id="GO:0004844">
    <property type="term" value="F:uracil DNA N-glycosylase activity"/>
    <property type="evidence" value="ECO:0007669"/>
    <property type="project" value="UniProtKB-EC"/>
</dbReference>
<evidence type="ECO:0000259" key="12">
    <source>
        <dbReference type="SMART" id="SM00986"/>
    </source>
</evidence>
<evidence type="ECO:0000256" key="11">
    <source>
        <dbReference type="ARBA" id="ARBA00023204"/>
    </source>
</evidence>
<evidence type="ECO:0000256" key="4">
    <source>
        <dbReference type="ARBA" id="ARBA00019403"/>
    </source>
</evidence>
<protein>
    <recommendedName>
        <fullName evidence="4">Type-4 uracil-DNA glycosylase</fullName>
        <ecNumber evidence="3">3.2.2.27</ecNumber>
    </recommendedName>
</protein>
<dbReference type="PANTHER" id="PTHR33693">
    <property type="entry name" value="TYPE-5 URACIL-DNA GLYCOSYLASE"/>
    <property type="match status" value="1"/>
</dbReference>
<keyword evidence="7" id="KW-0227">DNA damage</keyword>
<dbReference type="InterPro" id="IPR005273">
    <property type="entry name" value="Ura-DNA_glyco_family4"/>
</dbReference>
<evidence type="ECO:0000256" key="5">
    <source>
        <dbReference type="ARBA" id="ARBA00022485"/>
    </source>
</evidence>
<evidence type="ECO:0000313" key="13">
    <source>
        <dbReference type="EMBL" id="TET45029.1"/>
    </source>
</evidence>
<name>A0A523URL9_UNCT6</name>
<keyword evidence="10" id="KW-0411">Iron-sulfur</keyword>
<dbReference type="InterPro" id="IPR005122">
    <property type="entry name" value="Uracil-DNA_glycosylase-like"/>
</dbReference>
<gene>
    <name evidence="13" type="ORF">E3J62_08770</name>
</gene>
<accession>A0A523URL9</accession>
<comment type="catalytic activity">
    <reaction evidence="1">
        <text>Hydrolyzes single-stranded DNA or mismatched double-stranded DNA and polynucleotides, releasing free uracil.</text>
        <dbReference type="EC" id="3.2.2.27"/>
    </reaction>
</comment>
<keyword evidence="6" id="KW-0479">Metal-binding</keyword>
<dbReference type="EMBL" id="SOJN01000099">
    <property type="protein sequence ID" value="TET45029.1"/>
    <property type="molecule type" value="Genomic_DNA"/>
</dbReference>
<dbReference type="Gene3D" id="3.40.470.10">
    <property type="entry name" value="Uracil-DNA glycosylase-like domain"/>
    <property type="match status" value="1"/>
</dbReference>
<dbReference type="CDD" id="cd10030">
    <property type="entry name" value="UDG-F4_TTUDGA_SPO1dp_like"/>
    <property type="match status" value="1"/>
</dbReference>
<proteinExistence type="inferred from homology"/>
<comment type="caution">
    <text evidence="13">The sequence shown here is derived from an EMBL/GenBank/DDBJ whole genome shotgun (WGS) entry which is preliminary data.</text>
</comment>
<keyword evidence="9" id="KW-0408">Iron</keyword>
<dbReference type="Pfam" id="PF03167">
    <property type="entry name" value="UDG"/>
    <property type="match status" value="1"/>
</dbReference>
<evidence type="ECO:0000256" key="10">
    <source>
        <dbReference type="ARBA" id="ARBA00023014"/>
    </source>
</evidence>
<evidence type="ECO:0000256" key="1">
    <source>
        <dbReference type="ARBA" id="ARBA00001400"/>
    </source>
</evidence>
<dbReference type="EC" id="3.2.2.27" evidence="3"/>
<dbReference type="InterPro" id="IPR036895">
    <property type="entry name" value="Uracil-DNA_glycosylase-like_sf"/>
</dbReference>
<evidence type="ECO:0000256" key="3">
    <source>
        <dbReference type="ARBA" id="ARBA00012030"/>
    </source>
</evidence>
<evidence type="ECO:0000256" key="2">
    <source>
        <dbReference type="ARBA" id="ARBA00006521"/>
    </source>
</evidence>